<evidence type="ECO:0000313" key="2">
    <source>
        <dbReference type="EMBL" id="WWT33271.1"/>
    </source>
</evidence>
<keyword evidence="1" id="KW-0472">Membrane</keyword>
<keyword evidence="3" id="KW-1185">Reference proteome</keyword>
<dbReference type="RefSeq" id="WP_338608746.1">
    <property type="nucleotide sequence ID" value="NZ_CP146275.1"/>
</dbReference>
<evidence type="ECO:0000313" key="3">
    <source>
        <dbReference type="Proteomes" id="UP001369958"/>
    </source>
</evidence>
<feature type="transmembrane region" description="Helical" evidence="1">
    <location>
        <begin position="20"/>
        <end position="42"/>
    </location>
</feature>
<evidence type="ECO:0000256" key="1">
    <source>
        <dbReference type="SAM" id="Phobius"/>
    </source>
</evidence>
<sequence>MEDVRRQHNQAPERTSPLEWAVAFFGAVLVFGTVGYLAYYGISHPETPPNVTVEYSSSSVLASGHLIEFTAKNNGNTTAADLLITGTLFDGDRTVEESEATLDYLPQQAERKGGLIFRENPAEFDLRLEASGYAKP</sequence>
<proteinExistence type="predicted"/>
<accession>A0ABZ2I0C7</accession>
<keyword evidence="1" id="KW-0812">Transmembrane</keyword>
<keyword evidence="1" id="KW-1133">Transmembrane helix</keyword>
<dbReference type="Proteomes" id="UP001369958">
    <property type="component" value="Chromosome"/>
</dbReference>
<dbReference type="EMBL" id="CP146275">
    <property type="protein sequence ID" value="WWT33271.1"/>
    <property type="molecule type" value="Genomic_DNA"/>
</dbReference>
<name>A0ABZ2I0C7_9HYPH</name>
<organism evidence="2 3">
    <name type="scientific">Pelagibacterium nitratireducens</name>
    <dbReference type="NCBI Taxonomy" id="1046114"/>
    <lineage>
        <taxon>Bacteria</taxon>
        <taxon>Pseudomonadati</taxon>
        <taxon>Pseudomonadota</taxon>
        <taxon>Alphaproteobacteria</taxon>
        <taxon>Hyphomicrobiales</taxon>
        <taxon>Devosiaceae</taxon>
        <taxon>Pelagibacterium</taxon>
    </lineage>
</organism>
<reference evidence="2 3" key="1">
    <citation type="submission" date="2024-02" db="EMBL/GenBank/DDBJ databases">
        <title>Complete genome sequence of Pelagibacterium nitratireducens ZH15.</title>
        <authorList>
            <person name="Zhao L.H."/>
        </authorList>
    </citation>
    <scope>NUCLEOTIDE SEQUENCE [LARGE SCALE GENOMIC DNA]</scope>
    <source>
        <strain evidence="2 3">ZH15</strain>
    </source>
</reference>
<gene>
    <name evidence="2" type="ORF">V6617_02025</name>
</gene>
<protein>
    <submittedName>
        <fullName evidence="2">TIGR02588 family protein</fullName>
    </submittedName>
</protein>